<evidence type="ECO:0000256" key="9">
    <source>
        <dbReference type="ARBA" id="ARBA00023125"/>
    </source>
</evidence>
<evidence type="ECO:0000313" key="15">
    <source>
        <dbReference type="EMBL" id="CAH1183830.1"/>
    </source>
</evidence>
<keyword evidence="9" id="KW-0238">DNA-binding</keyword>
<feature type="compositionally biased region" description="Polar residues" evidence="13">
    <location>
        <begin position="177"/>
        <end position="203"/>
    </location>
</feature>
<feature type="region of interest" description="Disordered" evidence="13">
    <location>
        <begin position="513"/>
        <end position="539"/>
    </location>
</feature>
<comment type="similarity">
    <text evidence="1">Belongs to the teashirt C2H2-type zinc-finger protein family.</text>
</comment>
<dbReference type="GO" id="GO:0005634">
    <property type="term" value="C:nucleus"/>
    <property type="evidence" value="ECO:0007669"/>
    <property type="project" value="TreeGrafter"/>
</dbReference>
<keyword evidence="6 12" id="KW-0863">Zinc-finger</keyword>
<dbReference type="Pfam" id="PF12756">
    <property type="entry name" value="zf-C2H2_2"/>
    <property type="match status" value="2"/>
</dbReference>
<dbReference type="AlphaFoldDB" id="A0A9P0DVU9"/>
<feature type="region of interest" description="Disordered" evidence="13">
    <location>
        <begin position="997"/>
        <end position="1027"/>
    </location>
</feature>
<keyword evidence="10" id="KW-0804">Transcription</keyword>
<accession>A0A9P0DVU9</accession>
<proteinExistence type="inferred from homology"/>
<feature type="compositionally biased region" description="Low complexity" evidence="13">
    <location>
        <begin position="804"/>
        <end position="819"/>
    </location>
</feature>
<keyword evidence="4" id="KW-0479">Metal-binding</keyword>
<dbReference type="InterPro" id="IPR013087">
    <property type="entry name" value="Znf_C2H2_type"/>
</dbReference>
<dbReference type="SMART" id="SM00355">
    <property type="entry name" value="ZnF_C2H2"/>
    <property type="match status" value="4"/>
</dbReference>
<evidence type="ECO:0000256" key="10">
    <source>
        <dbReference type="ARBA" id="ARBA00023163"/>
    </source>
</evidence>
<protein>
    <recommendedName>
        <fullName evidence="14">C2H2-type domain-containing protein</fullName>
    </recommendedName>
</protein>
<feature type="compositionally biased region" description="Low complexity" evidence="13">
    <location>
        <begin position="1111"/>
        <end position="1127"/>
    </location>
</feature>
<evidence type="ECO:0000256" key="13">
    <source>
        <dbReference type="SAM" id="MobiDB-lite"/>
    </source>
</evidence>
<evidence type="ECO:0000256" key="4">
    <source>
        <dbReference type="ARBA" id="ARBA00022723"/>
    </source>
</evidence>
<feature type="compositionally biased region" description="Polar residues" evidence="13">
    <location>
        <begin position="408"/>
        <end position="419"/>
    </location>
</feature>
<feature type="compositionally biased region" description="Low complexity" evidence="13">
    <location>
        <begin position="1005"/>
        <end position="1027"/>
    </location>
</feature>
<keyword evidence="5" id="KW-0677">Repeat</keyword>
<feature type="compositionally biased region" description="Low complexity" evidence="13">
    <location>
        <begin position="420"/>
        <end position="435"/>
    </location>
</feature>
<feature type="compositionally biased region" description="Basic and acidic residues" evidence="13">
    <location>
        <begin position="907"/>
        <end position="921"/>
    </location>
</feature>
<dbReference type="Gene3D" id="3.30.160.60">
    <property type="entry name" value="Classic Zinc Finger"/>
    <property type="match status" value="1"/>
</dbReference>
<evidence type="ECO:0000256" key="8">
    <source>
        <dbReference type="ARBA" id="ARBA00023015"/>
    </source>
</evidence>
<reference evidence="15" key="2">
    <citation type="submission" date="2022-10" db="EMBL/GenBank/DDBJ databases">
        <authorList>
            <consortium name="ENA_rothamsted_submissions"/>
            <consortium name="culmorum"/>
            <person name="King R."/>
        </authorList>
    </citation>
    <scope>NUCLEOTIDE SEQUENCE</scope>
</reference>
<dbReference type="EMBL" id="OU896715">
    <property type="protein sequence ID" value="CAH1183830.1"/>
    <property type="molecule type" value="Genomic_DNA"/>
</dbReference>
<feature type="compositionally biased region" description="Basic and acidic residues" evidence="13">
    <location>
        <begin position="841"/>
        <end position="850"/>
    </location>
</feature>
<feature type="compositionally biased region" description="Basic and acidic residues" evidence="13">
    <location>
        <begin position="866"/>
        <end position="900"/>
    </location>
</feature>
<keyword evidence="8" id="KW-0805">Transcription regulation</keyword>
<sequence length="1151" mass="123729">MRSKSVPVNIFIRKINTFLGEGGEEGSPEEGEEDKAEGEDDLESMSPVSAGGHDDEGCSPPPGGLLTPTSPRSFHEDLDVRRDLRSRCNSRDSTDSPPPQSPSGESMMSERAALLRGIPLGTSLSPVGVALPPSLPAAAFLPPQSAAMAAYLNAAAAVAQQSHRLMMTSPLPPAYGTSSMISSTSPTGGYNHSPVEQSLQSPTGEGILDFSKRTQQNSDSDSDGATFSKPHSEVGGSSPLDLSVTSRKRTNEEPLSYSQQRKPRTDYKSAIPHWPSPIGASHLPYFAAAVAAAGLSSPKPNAAELWNGKMKQGPPVPNDATKALEKMSELSKLGGDELFRSMGGSAPSNSATNRHSAWQSHWLNKGAEQAKDVLKCVWCKQSFPSLAAMTTHMKEAKHCGVNVPVPPMQSNNLIPQPQITSPSNTNTSNSSSSSNKPNQNDLNMLIKETMPLPRKLVRGQDVWLGKGAEQTRQILKCMWCGQSFRSLAEMTSHMQQTQHYTNIISQEQIISWRSTDDPKGGGGGGGHSGSGPPPGGASSHVSAVLTCKVCDQAFSSLKELSNHMVKNSHYKEHIMRSITESGGRRRQTREKRKKSLPVRKLLELERAQHDFKNGDSGILEKMREAAGAGRITCEKCGNKIETSQFVDHIRQCVGGMTTNQRNFLKSALMSSNILPPESPNREKIKTPNTEKSSSPQQSPSVNEVNSKESPAASDNNNGSSPSVLNAIEKLIEKSFDSRSRQNPNFPGHGPAQTPMGSSILKRLGIDESVDYTKPLVDAQTMNLLRSYHHQQQSHHYARRERSGSESSSMSERGSSRVESLTPERKMDPPGIPITNTPRSTPDIKREKSPLMEKLNSTSEGDSEQLVVKKEMDDEEKVLRDQTEVKVKREMDEQEEEERRSFHSNGDISKEDASPQRTDAHSPGRNSMSSPTSSERSATPRSTNSDKKPTGGGSLGALSSMFDNLSGSNATSEANQSGSKRGSSHPLAALQKLCDKTETHPNNRGVSSATVVNPSVSSSTTTTTSGSSTPGAILAFSWACNDAVMTSDSIMKCAFCDTPFISKGAYRHHLSKMHFVKDGVIPDPVALKSPQASSSSAGVPLKSTSVLPPSMPSASGSGGAKSPPAAGGFEESPHSKFLKYTELAKQLSSKYV</sequence>
<evidence type="ECO:0000256" key="11">
    <source>
        <dbReference type="ARBA" id="ARBA00023242"/>
    </source>
</evidence>
<feature type="compositionally biased region" description="Polar residues" evidence="13">
    <location>
        <begin position="213"/>
        <end position="225"/>
    </location>
</feature>
<gene>
    <name evidence="15" type="ORF">PHAECO_LOCUS12785</name>
</gene>
<dbReference type="PROSITE" id="PS50157">
    <property type="entry name" value="ZINC_FINGER_C2H2_2"/>
    <property type="match status" value="2"/>
</dbReference>
<evidence type="ECO:0000313" key="16">
    <source>
        <dbReference type="Proteomes" id="UP001153737"/>
    </source>
</evidence>
<dbReference type="PANTHER" id="PTHR12487:SF7">
    <property type="entry name" value="PROTEIN TEASHIRT-RELATED"/>
    <property type="match status" value="1"/>
</dbReference>
<dbReference type="InterPro" id="IPR027008">
    <property type="entry name" value="Teashirt_fam"/>
</dbReference>
<evidence type="ECO:0000256" key="6">
    <source>
        <dbReference type="ARBA" id="ARBA00022771"/>
    </source>
</evidence>
<reference evidence="15" key="1">
    <citation type="submission" date="2022-01" db="EMBL/GenBank/DDBJ databases">
        <authorList>
            <person name="King R."/>
        </authorList>
    </citation>
    <scope>NUCLEOTIDE SEQUENCE</scope>
</reference>
<feature type="domain" description="C2H2-type" evidence="14">
    <location>
        <begin position="545"/>
        <end position="574"/>
    </location>
</feature>
<feature type="compositionally biased region" description="Basic residues" evidence="13">
    <location>
        <begin position="584"/>
        <end position="595"/>
    </location>
</feature>
<evidence type="ECO:0000256" key="5">
    <source>
        <dbReference type="ARBA" id="ARBA00022737"/>
    </source>
</evidence>
<feature type="domain" description="C2H2-type" evidence="14">
    <location>
        <begin position="475"/>
        <end position="499"/>
    </location>
</feature>
<feature type="compositionally biased region" description="Polar residues" evidence="13">
    <location>
        <begin position="923"/>
        <end position="942"/>
    </location>
</feature>
<feature type="region of interest" description="Disordered" evidence="13">
    <location>
        <begin position="670"/>
        <end position="722"/>
    </location>
</feature>
<keyword evidence="2" id="KW-0217">Developmental protein</keyword>
<dbReference type="PANTHER" id="PTHR12487">
    <property type="entry name" value="TEASHIRT-RELATED"/>
    <property type="match status" value="1"/>
</dbReference>
<dbReference type="PROSITE" id="PS00028">
    <property type="entry name" value="ZINC_FINGER_C2H2_1"/>
    <property type="match status" value="4"/>
</dbReference>
<dbReference type="OrthoDB" id="2020634at2759"/>
<dbReference type="GO" id="GO:0000981">
    <property type="term" value="F:DNA-binding transcription factor activity, RNA polymerase II-specific"/>
    <property type="evidence" value="ECO:0007669"/>
    <property type="project" value="TreeGrafter"/>
</dbReference>
<evidence type="ECO:0000256" key="7">
    <source>
        <dbReference type="ARBA" id="ARBA00022833"/>
    </source>
</evidence>
<keyword evidence="7" id="KW-0862">Zinc</keyword>
<feature type="region of interest" description="Disordered" evidence="13">
    <location>
        <begin position="576"/>
        <end position="595"/>
    </location>
</feature>
<feature type="compositionally biased region" description="Polar residues" evidence="13">
    <location>
        <begin position="686"/>
        <end position="722"/>
    </location>
</feature>
<keyword evidence="16" id="KW-1185">Reference proteome</keyword>
<feature type="region of interest" description="Disordered" evidence="13">
    <location>
        <begin position="788"/>
        <end position="985"/>
    </location>
</feature>
<dbReference type="GO" id="GO:0003677">
    <property type="term" value="F:DNA binding"/>
    <property type="evidence" value="ECO:0007669"/>
    <property type="project" value="UniProtKB-KW"/>
</dbReference>
<evidence type="ECO:0000259" key="14">
    <source>
        <dbReference type="PROSITE" id="PS50157"/>
    </source>
</evidence>
<keyword evidence="3" id="KW-0678">Repressor</keyword>
<keyword evidence="11" id="KW-0539">Nucleus</keyword>
<evidence type="ECO:0000256" key="12">
    <source>
        <dbReference type="PROSITE-ProRule" id="PRU00042"/>
    </source>
</evidence>
<feature type="region of interest" description="Disordered" evidence="13">
    <location>
        <begin position="177"/>
        <end position="270"/>
    </location>
</feature>
<feature type="region of interest" description="Disordered" evidence="13">
    <location>
        <begin position="15"/>
        <end position="108"/>
    </location>
</feature>
<name>A0A9P0DVU9_PHACE</name>
<feature type="compositionally biased region" description="Polar residues" evidence="13">
    <location>
        <begin position="960"/>
        <end position="980"/>
    </location>
</feature>
<feature type="region of interest" description="Disordered" evidence="13">
    <location>
        <begin position="1086"/>
        <end position="1131"/>
    </location>
</feature>
<feature type="compositionally biased region" description="Basic and acidic residues" evidence="13">
    <location>
        <begin position="73"/>
        <end position="94"/>
    </location>
</feature>
<feature type="compositionally biased region" description="Basic residues" evidence="13">
    <location>
        <begin position="788"/>
        <end position="798"/>
    </location>
</feature>
<dbReference type="Proteomes" id="UP001153737">
    <property type="component" value="Chromosome 9"/>
</dbReference>
<feature type="compositionally biased region" description="Gly residues" evidence="13">
    <location>
        <begin position="520"/>
        <end position="529"/>
    </location>
</feature>
<evidence type="ECO:0000256" key="2">
    <source>
        <dbReference type="ARBA" id="ARBA00022473"/>
    </source>
</evidence>
<dbReference type="InterPro" id="IPR041661">
    <property type="entry name" value="ZN622/Rei1/Reh1_Znf-C2H2"/>
</dbReference>
<feature type="region of interest" description="Disordered" evidence="13">
    <location>
        <begin position="407"/>
        <end position="441"/>
    </location>
</feature>
<evidence type="ECO:0000256" key="3">
    <source>
        <dbReference type="ARBA" id="ARBA00022491"/>
    </source>
</evidence>
<feature type="compositionally biased region" description="Polar residues" evidence="13">
    <location>
        <begin position="1089"/>
        <end position="1106"/>
    </location>
</feature>
<feature type="compositionally biased region" description="Acidic residues" evidence="13">
    <location>
        <begin position="22"/>
        <end position="43"/>
    </location>
</feature>
<organism evidence="15 16">
    <name type="scientific">Phaedon cochleariae</name>
    <name type="common">Mustard beetle</name>
    <dbReference type="NCBI Taxonomy" id="80249"/>
    <lineage>
        <taxon>Eukaryota</taxon>
        <taxon>Metazoa</taxon>
        <taxon>Ecdysozoa</taxon>
        <taxon>Arthropoda</taxon>
        <taxon>Hexapoda</taxon>
        <taxon>Insecta</taxon>
        <taxon>Pterygota</taxon>
        <taxon>Neoptera</taxon>
        <taxon>Endopterygota</taxon>
        <taxon>Coleoptera</taxon>
        <taxon>Polyphaga</taxon>
        <taxon>Cucujiformia</taxon>
        <taxon>Chrysomeloidea</taxon>
        <taxon>Chrysomelidae</taxon>
        <taxon>Chrysomelinae</taxon>
        <taxon>Chrysomelini</taxon>
        <taxon>Phaedon</taxon>
    </lineage>
</organism>
<dbReference type="Pfam" id="PF13912">
    <property type="entry name" value="zf-C2H2_6"/>
    <property type="match status" value="1"/>
</dbReference>
<evidence type="ECO:0000256" key="1">
    <source>
        <dbReference type="ARBA" id="ARBA00007158"/>
    </source>
</evidence>
<feature type="region of interest" description="Disordered" evidence="13">
    <location>
        <begin position="737"/>
        <end position="757"/>
    </location>
</feature>
<dbReference type="GO" id="GO:0008270">
    <property type="term" value="F:zinc ion binding"/>
    <property type="evidence" value="ECO:0007669"/>
    <property type="project" value="UniProtKB-KW"/>
</dbReference>